<dbReference type="InterPro" id="IPR006638">
    <property type="entry name" value="Elp3/MiaA/NifB-like_rSAM"/>
</dbReference>
<dbReference type="GO" id="GO:0046872">
    <property type="term" value="F:metal ion binding"/>
    <property type="evidence" value="ECO:0007669"/>
    <property type="project" value="UniProtKB-UniRule"/>
</dbReference>
<keyword evidence="10" id="KW-0004">4Fe-4S</keyword>
<dbReference type="InterPro" id="IPR010723">
    <property type="entry name" value="HemN_C"/>
</dbReference>
<dbReference type="InterPro" id="IPR034505">
    <property type="entry name" value="Coproporphyrinogen-III_oxidase"/>
</dbReference>
<dbReference type="InterPro" id="IPR007197">
    <property type="entry name" value="rSAM"/>
</dbReference>
<comment type="subcellular location">
    <subcellularLocation>
        <location evidence="10">Cytoplasm</location>
    </subcellularLocation>
</comment>
<dbReference type="GO" id="GO:0006779">
    <property type="term" value="P:porphyrin-containing compound biosynthetic process"/>
    <property type="evidence" value="ECO:0007669"/>
    <property type="project" value="InterPro"/>
</dbReference>
<keyword evidence="6 10" id="KW-0479">Metal-binding</keyword>
<keyword evidence="4 10" id="KW-0349">Heme</keyword>
<evidence type="ECO:0000313" key="12">
    <source>
        <dbReference type="EMBL" id="KLN61049.1"/>
    </source>
</evidence>
<dbReference type="InterPro" id="IPR013785">
    <property type="entry name" value="Aldolase_TIM"/>
</dbReference>
<dbReference type="CDD" id="cd01335">
    <property type="entry name" value="Radical_SAM"/>
    <property type="match status" value="1"/>
</dbReference>
<comment type="similarity">
    <text evidence="2">Belongs to the anaerobic coproporphyrinogen-III oxidase family. HemW subfamily.</text>
</comment>
<dbReference type="SFLD" id="SFLDF00562">
    <property type="entry name" value="HemN-like__clustered_with_heat"/>
    <property type="match status" value="1"/>
</dbReference>
<dbReference type="Gene3D" id="3.20.20.70">
    <property type="entry name" value="Aldolase class I"/>
    <property type="match status" value="1"/>
</dbReference>
<comment type="function">
    <text evidence="10">Probably acts as a heme chaperone, transferring heme to an unknown acceptor. Binds one molecule of heme per monomer, possibly covalently. Binds 1 [4Fe-4S] cluster. The cluster is coordinated with 3 cysteines and an exchangeable S-adenosyl-L-methionine.</text>
</comment>
<evidence type="ECO:0000256" key="5">
    <source>
        <dbReference type="ARBA" id="ARBA00022691"/>
    </source>
</evidence>
<dbReference type="InterPro" id="IPR058240">
    <property type="entry name" value="rSAM_sf"/>
</dbReference>
<dbReference type="SUPFAM" id="SSF102114">
    <property type="entry name" value="Radical SAM enzymes"/>
    <property type="match status" value="1"/>
</dbReference>
<dbReference type="AlphaFoldDB" id="A0A0H2MEU7"/>
<dbReference type="STRING" id="1489064.WH96_10690"/>
<dbReference type="SFLD" id="SFLDF00288">
    <property type="entry name" value="HemN-like__clustered_with_nucl"/>
    <property type="match status" value="1"/>
</dbReference>
<dbReference type="NCBIfam" id="TIGR00539">
    <property type="entry name" value="hemN_rel"/>
    <property type="match status" value="1"/>
</dbReference>
<dbReference type="GO" id="GO:0004109">
    <property type="term" value="F:coproporphyrinogen oxidase activity"/>
    <property type="evidence" value="ECO:0007669"/>
    <property type="project" value="InterPro"/>
</dbReference>
<keyword evidence="7 10" id="KW-0408">Iron</keyword>
<comment type="cofactor">
    <cofactor evidence="1">
        <name>[4Fe-4S] cluster</name>
        <dbReference type="ChEBI" id="CHEBI:49883"/>
    </cofactor>
</comment>
<evidence type="ECO:0000256" key="7">
    <source>
        <dbReference type="ARBA" id="ARBA00023004"/>
    </source>
</evidence>
<keyword evidence="10" id="KW-0963">Cytoplasm</keyword>
<keyword evidence="13" id="KW-1185">Reference proteome</keyword>
<evidence type="ECO:0000256" key="3">
    <source>
        <dbReference type="ARBA" id="ARBA00017228"/>
    </source>
</evidence>
<dbReference type="SFLD" id="SFLDG01065">
    <property type="entry name" value="anaerobic_coproporphyrinogen-I"/>
    <property type="match status" value="1"/>
</dbReference>
<organism evidence="12 13">
    <name type="scientific">Kiloniella spongiae</name>
    <dbReference type="NCBI Taxonomy" id="1489064"/>
    <lineage>
        <taxon>Bacteria</taxon>
        <taxon>Pseudomonadati</taxon>
        <taxon>Pseudomonadota</taxon>
        <taxon>Alphaproteobacteria</taxon>
        <taxon>Rhodospirillales</taxon>
        <taxon>Kiloniellaceae</taxon>
        <taxon>Kiloniella</taxon>
    </lineage>
</organism>
<name>A0A0H2MEU7_9PROT</name>
<protein>
    <recommendedName>
        <fullName evidence="3 10">Heme chaperone HemW</fullName>
    </recommendedName>
</protein>
<evidence type="ECO:0000256" key="1">
    <source>
        <dbReference type="ARBA" id="ARBA00001966"/>
    </source>
</evidence>
<feature type="domain" description="Radical SAM core" evidence="11">
    <location>
        <begin position="12"/>
        <end position="252"/>
    </location>
</feature>
<sequence>MNTPGSASYLPAAARRGFGIYIHWPFCLKKCPYCDFNSHVREEVSQKRWRTALLQELDHYAELLKTSGGEGRIVSSVFFGGGTPSLMAPETAKVLIQRIRKHWPSHNDLEITLEANPTSVESDKFAAFAQAGINRVSLGIQSLNDQDLRFLGREHSAAEALKAIDVARQNFERFSFDLIYARPTQNKQSWKDELEQALAEGTRHLSLYQLTIEENTPFHGARRRGELKELNPDTAAELYDITNDVMAQHGMPNYEISNYANPGEESRHNLTYWRYGDYIGIGPGAHGRLTLADNTLLGSKIATRQHRAPEIWLSTVEQAGHATRTHSSISDTERFEEMLMMGLRLSDGIKLKDIQNETGLNLSDFIQLTKVEQLEQEGLLSLDKRRIRATDEGRTRLNSVLSYLLA</sequence>
<keyword evidence="5 10" id="KW-0949">S-adenosyl-L-methionine</keyword>
<dbReference type="GO" id="GO:0005737">
    <property type="term" value="C:cytoplasm"/>
    <property type="evidence" value="ECO:0007669"/>
    <property type="project" value="UniProtKB-SubCell"/>
</dbReference>
<evidence type="ECO:0000259" key="11">
    <source>
        <dbReference type="PROSITE" id="PS51918"/>
    </source>
</evidence>
<dbReference type="Pfam" id="PF04055">
    <property type="entry name" value="Radical_SAM"/>
    <property type="match status" value="1"/>
</dbReference>
<dbReference type="PATRIC" id="fig|1489064.4.peg.3438"/>
<dbReference type="SFLD" id="SFLDS00029">
    <property type="entry name" value="Radical_SAM"/>
    <property type="match status" value="1"/>
</dbReference>
<proteinExistence type="inferred from homology"/>
<evidence type="ECO:0000256" key="10">
    <source>
        <dbReference type="RuleBase" id="RU364116"/>
    </source>
</evidence>
<evidence type="ECO:0000256" key="6">
    <source>
        <dbReference type="ARBA" id="ARBA00022723"/>
    </source>
</evidence>
<reference evidence="12 13" key="1">
    <citation type="submission" date="2015-03" db="EMBL/GenBank/DDBJ databases">
        <title>Genome Sequence of Kiloniella spongiae MEBiC09566, isolated from a marine sponge.</title>
        <authorList>
            <person name="Shao Z."/>
            <person name="Wang L."/>
            <person name="Li X."/>
        </authorList>
    </citation>
    <scope>NUCLEOTIDE SEQUENCE [LARGE SCALE GENOMIC DNA]</scope>
    <source>
        <strain evidence="12 13">MEBiC09566</strain>
    </source>
</reference>
<gene>
    <name evidence="12" type="ORF">WH96_10690</name>
</gene>
<comment type="caution">
    <text evidence="12">The sequence shown here is derived from an EMBL/GenBank/DDBJ whole genome shotgun (WGS) entry which is preliminary data.</text>
</comment>
<evidence type="ECO:0000256" key="4">
    <source>
        <dbReference type="ARBA" id="ARBA00022617"/>
    </source>
</evidence>
<dbReference type="PROSITE" id="PS51918">
    <property type="entry name" value="RADICAL_SAM"/>
    <property type="match status" value="1"/>
</dbReference>
<dbReference type="Pfam" id="PF06969">
    <property type="entry name" value="HemN_C"/>
    <property type="match status" value="1"/>
</dbReference>
<dbReference type="InterPro" id="IPR004559">
    <property type="entry name" value="HemW-like"/>
</dbReference>
<dbReference type="SMART" id="SM00729">
    <property type="entry name" value="Elp3"/>
    <property type="match status" value="1"/>
</dbReference>
<accession>A0A0H2MEU7</accession>
<dbReference type="EMBL" id="LAQL01000006">
    <property type="protein sequence ID" value="KLN61049.1"/>
    <property type="molecule type" value="Genomic_DNA"/>
</dbReference>
<dbReference type="GO" id="GO:0051539">
    <property type="term" value="F:4 iron, 4 sulfur cluster binding"/>
    <property type="evidence" value="ECO:0007669"/>
    <property type="project" value="UniProtKB-UniRule"/>
</dbReference>
<evidence type="ECO:0000256" key="9">
    <source>
        <dbReference type="ARBA" id="ARBA00023186"/>
    </source>
</evidence>
<evidence type="ECO:0000256" key="2">
    <source>
        <dbReference type="ARBA" id="ARBA00006100"/>
    </source>
</evidence>
<dbReference type="PANTHER" id="PTHR13932:SF5">
    <property type="entry name" value="RADICAL S-ADENOSYL METHIONINE DOMAIN-CONTAINING PROTEIN 1, MITOCHONDRIAL"/>
    <property type="match status" value="1"/>
</dbReference>
<dbReference type="PANTHER" id="PTHR13932">
    <property type="entry name" value="COPROPORPHYRINIGEN III OXIDASE"/>
    <property type="match status" value="1"/>
</dbReference>
<evidence type="ECO:0000256" key="8">
    <source>
        <dbReference type="ARBA" id="ARBA00023014"/>
    </source>
</evidence>
<evidence type="ECO:0000313" key="13">
    <source>
        <dbReference type="Proteomes" id="UP000035444"/>
    </source>
</evidence>
<keyword evidence="9 10" id="KW-0143">Chaperone</keyword>
<keyword evidence="8 10" id="KW-0411">Iron-sulfur</keyword>
<dbReference type="Proteomes" id="UP000035444">
    <property type="component" value="Unassembled WGS sequence"/>
</dbReference>